<feature type="transmembrane region" description="Helical" evidence="6">
    <location>
        <begin position="241"/>
        <end position="260"/>
    </location>
</feature>
<evidence type="ECO:0000256" key="1">
    <source>
        <dbReference type="ARBA" id="ARBA00004651"/>
    </source>
</evidence>
<keyword evidence="4 6" id="KW-1133">Transmembrane helix</keyword>
<feature type="transmembrane region" description="Helical" evidence="6">
    <location>
        <begin position="104"/>
        <end position="126"/>
    </location>
</feature>
<evidence type="ECO:0000259" key="7">
    <source>
        <dbReference type="PROSITE" id="PS50850"/>
    </source>
</evidence>
<evidence type="ECO:0000256" key="5">
    <source>
        <dbReference type="ARBA" id="ARBA00023136"/>
    </source>
</evidence>
<feature type="transmembrane region" description="Helical" evidence="6">
    <location>
        <begin position="364"/>
        <end position="383"/>
    </location>
</feature>
<feature type="transmembrane region" description="Helical" evidence="6">
    <location>
        <begin position="74"/>
        <end position="98"/>
    </location>
</feature>
<dbReference type="RefSeq" id="WP_004945829.1">
    <property type="nucleotide sequence ID" value="NZ_KB849643.1"/>
</dbReference>
<protein>
    <recommendedName>
        <fullName evidence="7">Major facilitator superfamily (MFS) profile domain-containing protein</fullName>
    </recommendedName>
</protein>
<comment type="subcellular location">
    <subcellularLocation>
        <location evidence="1">Cell membrane</location>
        <topology evidence="1">Multi-pass membrane protein</topology>
    </subcellularLocation>
</comment>
<feature type="transmembrane region" description="Helical" evidence="6">
    <location>
        <begin position="12"/>
        <end position="34"/>
    </location>
</feature>
<dbReference type="CDD" id="cd17324">
    <property type="entry name" value="MFS_NepI_like"/>
    <property type="match status" value="1"/>
</dbReference>
<dbReference type="SUPFAM" id="SSF103473">
    <property type="entry name" value="MFS general substrate transporter"/>
    <property type="match status" value="1"/>
</dbReference>
<evidence type="ECO:0000256" key="6">
    <source>
        <dbReference type="SAM" id="Phobius"/>
    </source>
</evidence>
<name>A0ABP2U6W6_9GAMM</name>
<evidence type="ECO:0000256" key="2">
    <source>
        <dbReference type="ARBA" id="ARBA00022475"/>
    </source>
</evidence>
<organism evidence="8 9">
    <name type="scientific">Acinetobacter soli NIPH 2899</name>
    <dbReference type="NCBI Taxonomy" id="1217677"/>
    <lineage>
        <taxon>Bacteria</taxon>
        <taxon>Pseudomonadati</taxon>
        <taxon>Pseudomonadota</taxon>
        <taxon>Gammaproteobacteria</taxon>
        <taxon>Moraxellales</taxon>
        <taxon>Moraxellaceae</taxon>
        <taxon>Acinetobacter</taxon>
    </lineage>
</organism>
<keyword evidence="9" id="KW-1185">Reference proteome</keyword>
<evidence type="ECO:0000313" key="8">
    <source>
        <dbReference type="EMBL" id="ENV60566.1"/>
    </source>
</evidence>
<evidence type="ECO:0000256" key="4">
    <source>
        <dbReference type="ARBA" id="ARBA00022989"/>
    </source>
</evidence>
<dbReference type="Pfam" id="PF07690">
    <property type="entry name" value="MFS_1"/>
    <property type="match status" value="1"/>
</dbReference>
<dbReference type="EMBL" id="APPV01000009">
    <property type="protein sequence ID" value="ENV60566.1"/>
    <property type="molecule type" value="Genomic_DNA"/>
</dbReference>
<feature type="transmembrane region" description="Helical" evidence="6">
    <location>
        <begin position="161"/>
        <end position="180"/>
    </location>
</feature>
<feature type="domain" description="Major facilitator superfamily (MFS) profile" evidence="7">
    <location>
        <begin position="9"/>
        <end position="386"/>
    </location>
</feature>
<gene>
    <name evidence="8" type="ORF">F950_01648</name>
</gene>
<feature type="transmembrane region" description="Helical" evidence="6">
    <location>
        <begin position="336"/>
        <end position="358"/>
    </location>
</feature>
<dbReference type="PANTHER" id="PTHR43124">
    <property type="entry name" value="PURINE EFFLUX PUMP PBUE"/>
    <property type="match status" value="1"/>
</dbReference>
<evidence type="ECO:0000313" key="9">
    <source>
        <dbReference type="Proteomes" id="UP000018433"/>
    </source>
</evidence>
<feature type="transmembrane region" description="Helical" evidence="6">
    <location>
        <begin position="272"/>
        <end position="289"/>
    </location>
</feature>
<feature type="transmembrane region" description="Helical" evidence="6">
    <location>
        <begin position="49"/>
        <end position="67"/>
    </location>
</feature>
<accession>A0ABP2U6W6</accession>
<sequence>MRTSNIHAGIRALAITSFAIGLAEFIIVGVLPTIAQEFNTSISTTGKLVGFYALALAVGTPILILCLSHLNRKIVLLSLVALFIVGNLISVLATNYLFLLAGRMITAVAHGSFFALGASIATHLVAKEQAGRAIATMFSGLTLAMVLGVPIGSLIGNLWGWRIPLYAVIIFAIIGFIFTLKEIPNISLSEKFNLRLQLSTLAQPCILLMLALTVFSFGASFTTFTFINPVLVQITGFTQETTSLLLIVFGFATFLGNHAGGHLTVKIGWQKSLLWFCCVLFITFAALYVCMTSKIFMIGLIFIWGILAFGLSPVLQAGVLSIAQRYRPRSIDFASALNISAFNLGITLGEILGSFMISQNKMNYTPLAGILMICFAFVCLWQLNTLNKTQSIDQNLH</sequence>
<dbReference type="InterPro" id="IPR011701">
    <property type="entry name" value="MFS"/>
</dbReference>
<proteinExistence type="predicted"/>
<keyword evidence="2" id="KW-1003">Cell membrane</keyword>
<evidence type="ECO:0000256" key="3">
    <source>
        <dbReference type="ARBA" id="ARBA00022692"/>
    </source>
</evidence>
<comment type="caution">
    <text evidence="8">The sequence shown here is derived from an EMBL/GenBank/DDBJ whole genome shotgun (WGS) entry which is preliminary data.</text>
</comment>
<dbReference type="InterPro" id="IPR020846">
    <property type="entry name" value="MFS_dom"/>
</dbReference>
<reference evidence="8 9" key="1">
    <citation type="submission" date="2013-02" db="EMBL/GenBank/DDBJ databases">
        <title>The Genome Sequence of Acinetobacter soli NIPH 2899.</title>
        <authorList>
            <consortium name="The Broad Institute Genome Sequencing Platform"/>
            <consortium name="The Broad Institute Genome Sequencing Center for Infectious Disease"/>
            <person name="Cerqueira G."/>
            <person name="Feldgarden M."/>
            <person name="Courvalin P."/>
            <person name="Perichon B."/>
            <person name="Grillot-Courvalin C."/>
            <person name="Clermont D."/>
            <person name="Rocha E."/>
            <person name="Yoon E.-J."/>
            <person name="Nemec A."/>
            <person name="Walker B."/>
            <person name="Young S.K."/>
            <person name="Zeng Q."/>
            <person name="Gargeya S."/>
            <person name="Fitzgerald M."/>
            <person name="Haas B."/>
            <person name="Abouelleil A."/>
            <person name="Alvarado L."/>
            <person name="Arachchi H.M."/>
            <person name="Berlin A.M."/>
            <person name="Chapman S.B."/>
            <person name="Dewar J."/>
            <person name="Goldberg J."/>
            <person name="Griggs A."/>
            <person name="Gujja S."/>
            <person name="Hansen M."/>
            <person name="Howarth C."/>
            <person name="Imamovic A."/>
            <person name="Larimer J."/>
            <person name="McCowan C."/>
            <person name="Murphy C."/>
            <person name="Neiman D."/>
            <person name="Pearson M."/>
            <person name="Priest M."/>
            <person name="Roberts A."/>
            <person name="Saif S."/>
            <person name="Shea T."/>
            <person name="Sisk P."/>
            <person name="Sykes S."/>
            <person name="Wortman J."/>
            <person name="Nusbaum C."/>
            <person name="Birren B."/>
        </authorList>
    </citation>
    <scope>NUCLEOTIDE SEQUENCE [LARGE SCALE GENOMIC DNA]</scope>
    <source>
        <strain evidence="8 9">NIPH 2899</strain>
    </source>
</reference>
<dbReference type="InterPro" id="IPR036259">
    <property type="entry name" value="MFS_trans_sf"/>
</dbReference>
<dbReference type="InterPro" id="IPR050189">
    <property type="entry name" value="MFS_Efflux_Transporters"/>
</dbReference>
<dbReference type="Proteomes" id="UP000018433">
    <property type="component" value="Unassembled WGS sequence"/>
</dbReference>
<keyword evidence="3 6" id="KW-0812">Transmembrane</keyword>
<dbReference type="Gene3D" id="1.20.1250.20">
    <property type="entry name" value="MFS general substrate transporter like domains"/>
    <property type="match status" value="2"/>
</dbReference>
<feature type="transmembrane region" description="Helical" evidence="6">
    <location>
        <begin position="295"/>
        <end position="315"/>
    </location>
</feature>
<feature type="transmembrane region" description="Helical" evidence="6">
    <location>
        <begin position="133"/>
        <end position="155"/>
    </location>
</feature>
<dbReference type="PROSITE" id="PS50850">
    <property type="entry name" value="MFS"/>
    <property type="match status" value="1"/>
</dbReference>
<keyword evidence="5 6" id="KW-0472">Membrane</keyword>
<feature type="transmembrane region" description="Helical" evidence="6">
    <location>
        <begin position="201"/>
        <end position="221"/>
    </location>
</feature>
<dbReference type="PANTHER" id="PTHR43124:SF3">
    <property type="entry name" value="CHLORAMPHENICOL EFFLUX PUMP RV0191"/>
    <property type="match status" value="1"/>
</dbReference>